<dbReference type="RefSeq" id="WP_379931916.1">
    <property type="nucleotide sequence ID" value="NZ_JBHTHY010000003.1"/>
</dbReference>
<proteinExistence type="predicted"/>
<protein>
    <recommendedName>
        <fullName evidence="3">Fibronectin type-III domain-containing protein</fullName>
    </recommendedName>
</protein>
<dbReference type="InterPro" id="IPR013783">
    <property type="entry name" value="Ig-like_fold"/>
</dbReference>
<dbReference type="Gene3D" id="2.60.40.10">
    <property type="entry name" value="Immunoglobulins"/>
    <property type="match status" value="2"/>
</dbReference>
<dbReference type="PROSITE" id="PS51257">
    <property type="entry name" value="PROKAR_LIPOPROTEIN"/>
    <property type="match status" value="1"/>
</dbReference>
<sequence>MTRTILLLCAILTLSLGCRKNREPKPPGQVQLVFPDKNSECTTGQSLGATTSRVTFRWQEADNVQTYELRVTNLNTGSTQTISTAATSANLPIEKGTPFSWQVRSRNNQVQESVSSEVWSFYNSGSTTSFVPFPADIISPRMSQRVFKDINNETILSWSASDLDNDIDSFEVYLSTENPPEDLKATLGANTLQLKVSVASNTVYYWSVITTDAQGNATSSGVYTFKIL</sequence>
<reference evidence="2" key="1">
    <citation type="journal article" date="2019" name="Int. J. Syst. Evol. Microbiol.">
        <title>The Global Catalogue of Microorganisms (GCM) 10K type strain sequencing project: providing services to taxonomists for standard genome sequencing and annotation.</title>
        <authorList>
            <consortium name="The Broad Institute Genomics Platform"/>
            <consortium name="The Broad Institute Genome Sequencing Center for Infectious Disease"/>
            <person name="Wu L."/>
            <person name="Ma J."/>
        </authorList>
    </citation>
    <scope>NUCLEOTIDE SEQUENCE [LARGE SCALE GENOMIC DNA]</scope>
    <source>
        <strain evidence="2">CCUG 61948</strain>
    </source>
</reference>
<dbReference type="EMBL" id="JBHTHY010000003">
    <property type="protein sequence ID" value="MFD0796227.1"/>
    <property type="molecule type" value="Genomic_DNA"/>
</dbReference>
<dbReference type="Proteomes" id="UP001597012">
    <property type="component" value="Unassembled WGS sequence"/>
</dbReference>
<dbReference type="InterPro" id="IPR036116">
    <property type="entry name" value="FN3_sf"/>
</dbReference>
<dbReference type="SUPFAM" id="SSF49265">
    <property type="entry name" value="Fibronectin type III"/>
    <property type="match status" value="1"/>
</dbReference>
<gene>
    <name evidence="1" type="ORF">ACFQZJ_02045</name>
</gene>
<accession>A0ABW3AZE5</accession>
<organism evidence="1 2">
    <name type="scientific">Maribacter chungangensis</name>
    <dbReference type="NCBI Taxonomy" id="1069117"/>
    <lineage>
        <taxon>Bacteria</taxon>
        <taxon>Pseudomonadati</taxon>
        <taxon>Bacteroidota</taxon>
        <taxon>Flavobacteriia</taxon>
        <taxon>Flavobacteriales</taxon>
        <taxon>Flavobacteriaceae</taxon>
        <taxon>Maribacter</taxon>
    </lineage>
</organism>
<name>A0ABW3AZE5_9FLAO</name>
<comment type="caution">
    <text evidence="1">The sequence shown here is derived from an EMBL/GenBank/DDBJ whole genome shotgun (WGS) entry which is preliminary data.</text>
</comment>
<keyword evidence="2" id="KW-1185">Reference proteome</keyword>
<evidence type="ECO:0000313" key="1">
    <source>
        <dbReference type="EMBL" id="MFD0796227.1"/>
    </source>
</evidence>
<evidence type="ECO:0000313" key="2">
    <source>
        <dbReference type="Proteomes" id="UP001597012"/>
    </source>
</evidence>
<evidence type="ECO:0008006" key="3">
    <source>
        <dbReference type="Google" id="ProtNLM"/>
    </source>
</evidence>